<feature type="region of interest" description="Disordered" evidence="1">
    <location>
        <begin position="85"/>
        <end position="128"/>
    </location>
</feature>
<gene>
    <name evidence="2" type="ORF">CO674_19720</name>
</gene>
<dbReference type="EMBL" id="NWSY01000015">
    <property type="protein sequence ID" value="PDT21894.1"/>
    <property type="molecule type" value="Genomic_DNA"/>
</dbReference>
<evidence type="ECO:0000313" key="3">
    <source>
        <dbReference type="Proteomes" id="UP000219914"/>
    </source>
</evidence>
<sequence length="128" mass="14260">MRAGIDHDLAPILKFWRVGEYLSFIRTYLPAPAIDHPGDAYRMAGFVNGRDVQRSREMVSNEILVRMPKNIPVAGVFFARLPETEELSPSSSEDAVVEESKAVDHASPSELHGRRSGYGRPLPATLNR</sequence>
<proteinExistence type="predicted"/>
<keyword evidence="3" id="KW-1185">Reference proteome</keyword>
<evidence type="ECO:0000313" key="2">
    <source>
        <dbReference type="EMBL" id="PDT21894.1"/>
    </source>
</evidence>
<organism evidence="2 3">
    <name type="scientific">Rhizobium hidalgonense</name>
    <dbReference type="NCBI Taxonomy" id="1538159"/>
    <lineage>
        <taxon>Bacteria</taxon>
        <taxon>Pseudomonadati</taxon>
        <taxon>Pseudomonadota</taxon>
        <taxon>Alphaproteobacteria</taxon>
        <taxon>Hyphomicrobiales</taxon>
        <taxon>Rhizobiaceae</taxon>
        <taxon>Rhizobium/Agrobacterium group</taxon>
        <taxon>Rhizobium</taxon>
    </lineage>
</organism>
<evidence type="ECO:0000256" key="1">
    <source>
        <dbReference type="SAM" id="MobiDB-lite"/>
    </source>
</evidence>
<accession>A0ABX4JP93</accession>
<protein>
    <submittedName>
        <fullName evidence="2">Uncharacterized protein</fullName>
    </submittedName>
</protein>
<name>A0ABX4JP93_9HYPH</name>
<reference evidence="2 3" key="1">
    <citation type="submission" date="2017-09" db="EMBL/GenBank/DDBJ databases">
        <title>Comparative genomics of rhizobia isolated from Phaseolus vulgaris in China.</title>
        <authorList>
            <person name="Tong W."/>
        </authorList>
    </citation>
    <scope>NUCLEOTIDE SEQUENCE [LARGE SCALE GENOMIC DNA]</scope>
    <source>
        <strain evidence="2 3">FH14</strain>
    </source>
</reference>
<dbReference type="Proteomes" id="UP000219914">
    <property type="component" value="Unassembled WGS sequence"/>
</dbReference>
<comment type="caution">
    <text evidence="2">The sequence shown here is derived from an EMBL/GenBank/DDBJ whole genome shotgun (WGS) entry which is preliminary data.</text>
</comment>